<sequence>MRQGPAKRSRCGLSRQTEEAERPAGSVGIYVKLPDTAENFHLPLTNQSHNGEQAAVKLANGIVIMTMYLAPDLSKGNIVKYIKKAMLHYERIQTQPFRTRRRL</sequence>
<evidence type="ECO:0000256" key="1">
    <source>
        <dbReference type="SAM" id="MobiDB-lite"/>
    </source>
</evidence>
<organism evidence="2">
    <name type="scientific">Rhipicephalus zambeziensis</name>
    <dbReference type="NCBI Taxonomy" id="60191"/>
    <lineage>
        <taxon>Eukaryota</taxon>
        <taxon>Metazoa</taxon>
        <taxon>Ecdysozoa</taxon>
        <taxon>Arthropoda</taxon>
        <taxon>Chelicerata</taxon>
        <taxon>Arachnida</taxon>
        <taxon>Acari</taxon>
        <taxon>Parasitiformes</taxon>
        <taxon>Ixodida</taxon>
        <taxon>Ixodoidea</taxon>
        <taxon>Ixodidae</taxon>
        <taxon>Rhipicephalinae</taxon>
        <taxon>Rhipicephalus</taxon>
        <taxon>Rhipicephalus</taxon>
    </lineage>
</organism>
<reference evidence="2" key="1">
    <citation type="journal article" date="2017" name="Parasit. Vectors">
        <title>Sialotranscriptomics of Rhipicephalus zambeziensis reveals intricate expression profiles of secretory proteins and suggests tight temporal transcriptional regulation during blood-feeding.</title>
        <authorList>
            <person name="de Castro M.H."/>
            <person name="de Klerk D."/>
            <person name="Pienaar R."/>
            <person name="Rees D.J.G."/>
            <person name="Mans B.J."/>
        </authorList>
    </citation>
    <scope>NUCLEOTIDE SEQUENCE</scope>
    <source>
        <tissue evidence="2">Salivary glands</tissue>
    </source>
</reference>
<dbReference type="AlphaFoldDB" id="A0A224Y977"/>
<protein>
    <submittedName>
        <fullName evidence="2">Uncharacterized protein</fullName>
    </submittedName>
</protein>
<feature type="region of interest" description="Disordered" evidence="1">
    <location>
        <begin position="1"/>
        <end position="25"/>
    </location>
</feature>
<feature type="compositionally biased region" description="Basic residues" evidence="1">
    <location>
        <begin position="1"/>
        <end position="10"/>
    </location>
</feature>
<evidence type="ECO:0000313" key="2">
    <source>
        <dbReference type="EMBL" id="MAA14238.1"/>
    </source>
</evidence>
<name>A0A224Y977_9ACAR</name>
<dbReference type="EMBL" id="GFPF01003092">
    <property type="protein sequence ID" value="MAA14238.1"/>
    <property type="molecule type" value="Transcribed_RNA"/>
</dbReference>
<accession>A0A224Y977</accession>
<proteinExistence type="predicted"/>